<keyword evidence="4 6" id="KW-0067">ATP-binding</keyword>
<evidence type="ECO:0000259" key="9">
    <source>
        <dbReference type="PROSITE" id="PS51194"/>
    </source>
</evidence>
<dbReference type="Pfam" id="PF00271">
    <property type="entry name" value="Helicase_C"/>
    <property type="match status" value="1"/>
</dbReference>
<dbReference type="GO" id="GO:0016787">
    <property type="term" value="F:hydrolase activity"/>
    <property type="evidence" value="ECO:0007669"/>
    <property type="project" value="UniProtKB-KW"/>
</dbReference>
<evidence type="ECO:0000313" key="12">
    <source>
        <dbReference type="Proteomes" id="UP000796880"/>
    </source>
</evidence>
<feature type="compositionally biased region" description="Basic residues" evidence="7">
    <location>
        <begin position="487"/>
        <end position="501"/>
    </location>
</feature>
<evidence type="ECO:0000256" key="5">
    <source>
        <dbReference type="PROSITE-ProRule" id="PRU00552"/>
    </source>
</evidence>
<feature type="region of interest" description="Disordered" evidence="7">
    <location>
        <begin position="481"/>
        <end position="501"/>
    </location>
</feature>
<protein>
    <recommendedName>
        <fullName evidence="13">RNA helicase</fullName>
    </recommendedName>
</protein>
<dbReference type="Proteomes" id="UP000796880">
    <property type="component" value="Unassembled WGS sequence"/>
</dbReference>
<dbReference type="GO" id="GO:0005829">
    <property type="term" value="C:cytosol"/>
    <property type="evidence" value="ECO:0007669"/>
    <property type="project" value="TreeGrafter"/>
</dbReference>
<evidence type="ECO:0008006" key="13">
    <source>
        <dbReference type="Google" id="ProtNLM"/>
    </source>
</evidence>
<evidence type="ECO:0000256" key="1">
    <source>
        <dbReference type="ARBA" id="ARBA00022741"/>
    </source>
</evidence>
<evidence type="ECO:0000256" key="3">
    <source>
        <dbReference type="ARBA" id="ARBA00022806"/>
    </source>
</evidence>
<evidence type="ECO:0000259" key="10">
    <source>
        <dbReference type="PROSITE" id="PS51195"/>
    </source>
</evidence>
<name>A0A8K0DZT4_9ROSA</name>
<proteinExistence type="inferred from homology"/>
<dbReference type="Pfam" id="PF00270">
    <property type="entry name" value="DEAD"/>
    <property type="match status" value="1"/>
</dbReference>
<feature type="compositionally biased region" description="Polar residues" evidence="7">
    <location>
        <begin position="24"/>
        <end position="34"/>
    </location>
</feature>
<dbReference type="Gene3D" id="3.40.50.300">
    <property type="entry name" value="P-loop containing nucleotide triphosphate hydrolases"/>
    <property type="match status" value="2"/>
</dbReference>
<comment type="similarity">
    <text evidence="6">Belongs to the DEAD box helicase family.</text>
</comment>
<dbReference type="InterPro" id="IPR050079">
    <property type="entry name" value="DEAD_box_RNA_helicase"/>
</dbReference>
<evidence type="ECO:0000313" key="11">
    <source>
        <dbReference type="EMBL" id="KAF3436984.1"/>
    </source>
</evidence>
<dbReference type="InterPro" id="IPR027417">
    <property type="entry name" value="P-loop_NTPase"/>
</dbReference>
<dbReference type="InterPro" id="IPR014014">
    <property type="entry name" value="RNA_helicase_DEAD_Q_motif"/>
</dbReference>
<feature type="region of interest" description="Disordered" evidence="7">
    <location>
        <begin position="1"/>
        <end position="63"/>
    </location>
</feature>
<dbReference type="CDD" id="cd18787">
    <property type="entry name" value="SF2_C_DEAD"/>
    <property type="match status" value="1"/>
</dbReference>
<dbReference type="GO" id="GO:0003676">
    <property type="term" value="F:nucleic acid binding"/>
    <property type="evidence" value="ECO:0007669"/>
    <property type="project" value="InterPro"/>
</dbReference>
<dbReference type="PANTHER" id="PTHR47959:SF24">
    <property type="entry name" value="ATP-DEPENDENT RNA HELICASE"/>
    <property type="match status" value="1"/>
</dbReference>
<dbReference type="PANTHER" id="PTHR47959">
    <property type="entry name" value="ATP-DEPENDENT RNA HELICASE RHLE-RELATED"/>
    <property type="match status" value="1"/>
</dbReference>
<dbReference type="InterPro" id="IPR011545">
    <property type="entry name" value="DEAD/DEAH_box_helicase_dom"/>
</dbReference>
<evidence type="ECO:0000256" key="2">
    <source>
        <dbReference type="ARBA" id="ARBA00022801"/>
    </source>
</evidence>
<dbReference type="SUPFAM" id="SSF52540">
    <property type="entry name" value="P-loop containing nucleoside triphosphate hydrolases"/>
    <property type="match status" value="1"/>
</dbReference>
<accession>A0A8K0DZT4</accession>
<dbReference type="PROSITE" id="PS51192">
    <property type="entry name" value="HELICASE_ATP_BIND_1"/>
    <property type="match status" value="1"/>
</dbReference>
<feature type="short sequence motif" description="Q motif" evidence="5">
    <location>
        <begin position="63"/>
        <end position="91"/>
    </location>
</feature>
<evidence type="ECO:0000259" key="8">
    <source>
        <dbReference type="PROSITE" id="PS51192"/>
    </source>
</evidence>
<organism evidence="11 12">
    <name type="scientific">Rhamnella rubrinervis</name>
    <dbReference type="NCBI Taxonomy" id="2594499"/>
    <lineage>
        <taxon>Eukaryota</taxon>
        <taxon>Viridiplantae</taxon>
        <taxon>Streptophyta</taxon>
        <taxon>Embryophyta</taxon>
        <taxon>Tracheophyta</taxon>
        <taxon>Spermatophyta</taxon>
        <taxon>Magnoliopsida</taxon>
        <taxon>eudicotyledons</taxon>
        <taxon>Gunneridae</taxon>
        <taxon>Pentapetalae</taxon>
        <taxon>rosids</taxon>
        <taxon>fabids</taxon>
        <taxon>Rosales</taxon>
        <taxon>Rhamnaceae</taxon>
        <taxon>rhamnoid group</taxon>
        <taxon>Rhamneae</taxon>
        <taxon>Rhamnella</taxon>
    </lineage>
</organism>
<dbReference type="EMBL" id="VOIH02000009">
    <property type="protein sequence ID" value="KAF3436984.1"/>
    <property type="molecule type" value="Genomic_DNA"/>
</dbReference>
<keyword evidence="2 6" id="KW-0378">Hydrolase</keyword>
<sequence length="501" mass="55704">MEQEENSVDENFPLFFKAPKNPKPLQNPQSTTVAEPNLDLSDVEPQIEKSTDANPSSSSTAPTSFAELGLSEWAVETCKELGMTKPTAVQAHCIPKILAGRDVLGLAQTGSGKTAAFALPILHRLAENPFGVFALVVTPTRELAFQMAEQFRALGSCLHLRCSVIVGGINMLDQGKSLMGRPHVVIATPGRLKVFLEGNPDIPSVFSKTKFLVLDEADRVLDVEFEEELRVVFQCLPKNRQTLLFSATMTSNLQTLVELSGNKAYFYEAYEGFKTVDALKQQYVLTPENVKDVYLVYLLSKMEDMSIRSAIVFVSTCRDCHFLSLLLEELGLNAAALHSFKSQSLRLAAIHRFKSGKVPILLATDVGSRGLDIPTVDLVINYNIPRFPRDYVHRVGRTARAGRGGLAIGFVTQNDVRLVHEIEAVLGKQLEDFECKENEVLSDSTKVWNARRVAKMKMMDDGFDEKVKDRKKQKLRTLAAKGLLNKTSRKKKRARKEKAFA</sequence>
<feature type="compositionally biased region" description="Low complexity" evidence="7">
    <location>
        <begin position="52"/>
        <end position="63"/>
    </location>
</feature>
<comment type="caution">
    <text evidence="11">The sequence shown here is derived from an EMBL/GenBank/DDBJ whole genome shotgun (WGS) entry which is preliminary data.</text>
</comment>
<gene>
    <name evidence="11" type="ORF">FNV43_RR19737</name>
</gene>
<dbReference type="PROSITE" id="PS00039">
    <property type="entry name" value="DEAD_ATP_HELICASE"/>
    <property type="match status" value="1"/>
</dbReference>
<dbReference type="GO" id="GO:0003724">
    <property type="term" value="F:RNA helicase activity"/>
    <property type="evidence" value="ECO:0007669"/>
    <property type="project" value="InterPro"/>
</dbReference>
<evidence type="ECO:0000256" key="4">
    <source>
        <dbReference type="ARBA" id="ARBA00022840"/>
    </source>
</evidence>
<dbReference type="SMART" id="SM00490">
    <property type="entry name" value="HELICc"/>
    <property type="match status" value="1"/>
</dbReference>
<dbReference type="InterPro" id="IPR001650">
    <property type="entry name" value="Helicase_C-like"/>
</dbReference>
<dbReference type="OrthoDB" id="10261904at2759"/>
<dbReference type="CDD" id="cd17955">
    <property type="entry name" value="DEADc_DDX49"/>
    <property type="match status" value="1"/>
</dbReference>
<dbReference type="PROSITE" id="PS51194">
    <property type="entry name" value="HELICASE_CTER"/>
    <property type="match status" value="1"/>
</dbReference>
<keyword evidence="12" id="KW-1185">Reference proteome</keyword>
<feature type="domain" description="DEAD-box RNA helicase Q" evidence="10">
    <location>
        <begin position="63"/>
        <end position="91"/>
    </location>
</feature>
<dbReference type="InterPro" id="IPR000629">
    <property type="entry name" value="RNA-helicase_DEAD-box_CS"/>
</dbReference>
<evidence type="ECO:0000256" key="6">
    <source>
        <dbReference type="RuleBase" id="RU000492"/>
    </source>
</evidence>
<feature type="domain" description="Helicase C-terminal" evidence="9">
    <location>
        <begin position="294"/>
        <end position="441"/>
    </location>
</feature>
<dbReference type="AlphaFoldDB" id="A0A8K0DZT4"/>
<feature type="domain" description="Helicase ATP-binding" evidence="8">
    <location>
        <begin position="94"/>
        <end position="267"/>
    </location>
</feature>
<dbReference type="PROSITE" id="PS51195">
    <property type="entry name" value="Q_MOTIF"/>
    <property type="match status" value="1"/>
</dbReference>
<evidence type="ECO:0000256" key="7">
    <source>
        <dbReference type="SAM" id="MobiDB-lite"/>
    </source>
</evidence>
<keyword evidence="3 6" id="KW-0347">Helicase</keyword>
<dbReference type="SMART" id="SM00487">
    <property type="entry name" value="DEXDc"/>
    <property type="match status" value="1"/>
</dbReference>
<dbReference type="GO" id="GO:0005524">
    <property type="term" value="F:ATP binding"/>
    <property type="evidence" value="ECO:0007669"/>
    <property type="project" value="UniProtKB-KW"/>
</dbReference>
<keyword evidence="1 6" id="KW-0547">Nucleotide-binding</keyword>
<reference evidence="11" key="1">
    <citation type="submission" date="2020-03" db="EMBL/GenBank/DDBJ databases">
        <title>A high-quality chromosome-level genome assembly of a woody plant with both climbing and erect habits, Rhamnella rubrinervis.</title>
        <authorList>
            <person name="Lu Z."/>
            <person name="Yang Y."/>
            <person name="Zhu X."/>
            <person name="Sun Y."/>
        </authorList>
    </citation>
    <scope>NUCLEOTIDE SEQUENCE</scope>
    <source>
        <strain evidence="11">BYM</strain>
        <tissue evidence="11">Leaf</tissue>
    </source>
</reference>
<dbReference type="InterPro" id="IPR014001">
    <property type="entry name" value="Helicase_ATP-bd"/>
</dbReference>